<name>A0ABM1B6W8_LIMPO</name>
<dbReference type="PANTHER" id="PTHR15690">
    <property type="entry name" value="NUCLEAR RECEPTOR COACTIVATOR 6"/>
    <property type="match status" value="1"/>
</dbReference>
<gene>
    <name evidence="4" type="primary">LOC106460818</name>
</gene>
<evidence type="ECO:0000313" key="4">
    <source>
        <dbReference type="RefSeq" id="XP_013776014.2"/>
    </source>
</evidence>
<feature type="compositionally biased region" description="Polar residues" evidence="1">
    <location>
        <begin position="1423"/>
        <end position="1432"/>
    </location>
</feature>
<dbReference type="InterPro" id="IPR026638">
    <property type="entry name" value="NCOA6"/>
</dbReference>
<dbReference type="InterPro" id="IPR032715">
    <property type="entry name" value="NCOA6_TRADD-N"/>
</dbReference>
<feature type="compositionally biased region" description="Basic residues" evidence="1">
    <location>
        <begin position="394"/>
        <end position="405"/>
    </location>
</feature>
<feature type="region of interest" description="Disordered" evidence="1">
    <location>
        <begin position="2450"/>
        <end position="2652"/>
    </location>
</feature>
<feature type="compositionally biased region" description="Basic and acidic residues" evidence="1">
    <location>
        <begin position="2485"/>
        <end position="2499"/>
    </location>
</feature>
<feature type="compositionally biased region" description="Polar residues" evidence="1">
    <location>
        <begin position="619"/>
        <end position="651"/>
    </location>
</feature>
<dbReference type="RefSeq" id="XP_013776014.2">
    <property type="nucleotide sequence ID" value="XM_013920560.2"/>
</dbReference>
<keyword evidence="3" id="KW-1185">Reference proteome</keyword>
<feature type="compositionally biased region" description="Basic and acidic residues" evidence="1">
    <location>
        <begin position="2605"/>
        <end position="2616"/>
    </location>
</feature>
<feature type="compositionally biased region" description="Polar residues" evidence="1">
    <location>
        <begin position="1108"/>
        <end position="1123"/>
    </location>
</feature>
<feature type="region of interest" description="Disordered" evidence="1">
    <location>
        <begin position="373"/>
        <end position="425"/>
    </location>
</feature>
<organism evidence="3 4">
    <name type="scientific">Limulus polyphemus</name>
    <name type="common">Atlantic horseshoe crab</name>
    <dbReference type="NCBI Taxonomy" id="6850"/>
    <lineage>
        <taxon>Eukaryota</taxon>
        <taxon>Metazoa</taxon>
        <taxon>Ecdysozoa</taxon>
        <taxon>Arthropoda</taxon>
        <taxon>Chelicerata</taxon>
        <taxon>Merostomata</taxon>
        <taxon>Xiphosura</taxon>
        <taxon>Limulidae</taxon>
        <taxon>Limulus</taxon>
    </lineage>
</organism>
<feature type="compositionally biased region" description="Low complexity" evidence="1">
    <location>
        <begin position="2556"/>
        <end position="2571"/>
    </location>
</feature>
<feature type="compositionally biased region" description="Basic and acidic residues" evidence="1">
    <location>
        <begin position="2572"/>
        <end position="2597"/>
    </location>
</feature>
<feature type="compositionally biased region" description="Low complexity" evidence="1">
    <location>
        <begin position="1124"/>
        <end position="1143"/>
    </location>
</feature>
<sequence>MLLFHGERQGDKIMLEKIPFSTSGGEEQDLATTVLTCEGDLEDPAFSYRLCLLVSKLQTLISDEEKPFRVTKVEPWNSVRVTFNIPHEAAQRLRQLAQRGDHVLRELGILSVQIEGDQVITLTLAGHYNDSHEIVFCKNSNSPAAQLSNSSSVACDATSLEGSPGPSNAELTRKNIAHYLSQQGSMASVAAGTSASSSLIPVEGSTSIDLHLQSSMSFVSRNASFKSPNVVAPATNEPIPFLQTNVAGSSRGTHLNQARTPSSFGPFPFASMTHAMTAKHAVLQHGQGNASHLTLGSSSHPNLTVLKASPKSSAGSFQAGTCGVYKQSPPHPPTVFSNLVSRVSTLLPSTSNSTRANVALSSPLLVNLLQNDGQQGQQHTNLLMPPPAVDVKQPPKRKRKPRKPKEKLNREDSVPTGENNPKVSLSFSKSVSPFGQNTSVTTICNQPLPSTSSNYENLGVLNSLSFSVSLPNIPLSPPVSTFPIIHPQAQGQPQVHTGSLSFSTHIGSPHVSRSIISTALNKTVLQDTKNMCTELQEPSKPPESVLVSETSYLPSPPPSSEGKIKHLINPFTGQLEPMPSDEEEEESIGSLPPFPEFEMETFENGQSERSPSDDGKDNNLLSDTDSGISKSLTDVSQSPETNPETETNIHSTKVMVRGDSGANSNSPGEMLKLRLKLDPKTLREAKESENKEKKGKIEKDSGYSSQSPHKIDVSFVSIPSFKKTGLMSSSEPRVPPLHISLRGPNAAVVISPKKEENKAKFSTSSMGAHSISLADSMSILRSCHLPRNLPITDDIEMGSRKCSRSEMFSKSGCSVPVSTVCLQSNMNQPVKSEPSTSLNTKLSETSVMYSETGKISIESLSVSCVSSSVLTVSSVKVPHPNVTTCVQTPSKAEKLSRADEQLTMPQQQHFSSDIVLLPTPSSSDVSSTNQTTKTQTVLVNTSFLSAIGFPVTCKKTALTKEDITAYEEKSKALPVEHCTNLPQSSNRRVTPHNTSLSEDQLQSVVSISHSATTSKYNSSQPTVSQVIMATSIGNSLSTLVDSTSTTDVDQHGERLTDPKEYQKTLIVSKNEEIRKCEQNNEVKKSTEEKVANTKHTELMLSEALGDNMDSSSNSKQEANEITNGQQPGLSSSSPDSDYDSQSYTCLSSDVHNTGPTVVMASRNSNIYHTDSLNGKDQANGSSLICPLDNKEIVKTSDNVCQKELKTSYQHIGFVNSSASVLNCYRPTNYHERLGDSLLDIHCSSKAEGLKFVEVSRNASSPVAKIIALDSGTAVSPLSKWIEVPSVGGLSRITSVGRKTQFQGESGLPTLIPSHGDGHVREGLDISFMQDSKNEVYTNSITPVKNIPASVNSSHICSSTSHQLSPRVQSLRSGSNQVLQHEFHNKQTLDPPVRSLSLISQNIDNPNSQREQTLGPSVRNLSFTAQNIDNPNSQRERTKEEWDSTFSSDESSMDSVDKGTARNTIAVCQGLCNSVMDAVARNVNFTSKSPSKLQTLKIENNDGEAKALQQHYIVQPNHDTDFCSSSTELVSIEEQSDKKGLENNTLNTSIKPVMNDSVDKISSSFQSSEITKPSTADESYHKDDDNLALSSISTNLIQSAASVICPISQSSMSQPASQKVIQQPSTVPCTHYDSSISLRSLQSNSLTKLVTCTPSAASIQSCSFSVSDLDNLTGNTIVSTTCTPSSSSAAFGPCLVEQRTSSHPYTVSTNSTPVSASSALLHCAEHTLVSSTCFSNTASSQTLVASKQLSPDTTVSIADNEETSTFHLASESTQPSIVITTGSVVTQPSSNQQSVATCMQSSVTTVSASVSTEQISTLVPSNFLQKCTSLQKEAEASQPSVITGVMSVPVDMSTAYHAIVSSVASTPVSSLPFISSKLSNCITDTPGSRLTLIFKNTISSGGQRSLLTSANNMTRVSVPFSSSKTVPIKFVTLPTGGPALKTVKSSNLSVLELISSSSASTSTVCLTTSNSLSTSPVRLVVSHMKPSGSSLSLPGSSSMVNKVLVKSVVVSNTSPSIKLVPMRGTICTSSTAGSGSLLAVSSTSSSVQESSRTNLSSKITAFMPSSVLDLNKQSCDGKTVTDQSQPLETKHCVEPQSLKDCNPTIPSVNSQNIIEREQKSNEAAADFSKEQGTLLSITNCSGDLNTYTSMGDIQKNPSEMISNTDHMLSDKLTYAKDISEDHCYTCNQSNVSSQSSGIEMKVSEDCLSNGKKDSLITGTHEKQKICTSCDFFGKTEPNLPSERITPFEENYQNCVIQKETGVCCQSVSAESTGTYQQLKEEPPNCVVLDSSAGMKENCLSVIISTDSSANIIDSQTMFTKTVPETKANPELEMSDQETEENYRKKLGPVALEPIRPVHISLKGSSANYENLENGPPTSDERENKIQVNEDKNFVVGEMCEDKDLIYDDQGNKEEIVYLKPLKRKCSENAAELINVCIGQEDHSRGVVVGKLKTSEEQCPTKPQEEEEEEKETDDKPDPSLQKLHSLMHEDVIKKDEKENETLDGSSEDEITLHELASRSNTRQKCVPGGKNVLVHSHQLRGSRQYPREIEKEDGEVEQASSQACRRSSSNESNKSEEPRGRSGHRKDIGKVGQEDHSPRNIHRNGRGKDCENSSLREEADELAPEKRKTRGSSILEQELPPLKRRRSSRDSHR</sequence>
<evidence type="ECO:0000256" key="1">
    <source>
        <dbReference type="SAM" id="MobiDB-lite"/>
    </source>
</evidence>
<feature type="compositionally biased region" description="Polar residues" evidence="1">
    <location>
        <begin position="416"/>
        <end position="425"/>
    </location>
</feature>
<proteinExistence type="predicted"/>
<feature type="region of interest" description="Disordered" evidence="1">
    <location>
        <begin position="1561"/>
        <end position="1581"/>
    </location>
</feature>
<feature type="compositionally biased region" description="Polar residues" evidence="1">
    <location>
        <begin position="1561"/>
        <end position="1576"/>
    </location>
</feature>
<reference evidence="4" key="1">
    <citation type="submission" date="2025-08" db="UniProtKB">
        <authorList>
            <consortium name="RefSeq"/>
        </authorList>
    </citation>
    <scope>IDENTIFICATION</scope>
    <source>
        <tissue evidence="4">Muscle</tissue>
    </source>
</reference>
<evidence type="ECO:0000313" key="3">
    <source>
        <dbReference type="Proteomes" id="UP000694941"/>
    </source>
</evidence>
<feature type="compositionally biased region" description="Basic and acidic residues" evidence="1">
    <location>
        <begin position="671"/>
        <end position="701"/>
    </location>
</feature>
<feature type="compositionally biased region" description="Low complexity" evidence="1">
    <location>
        <begin position="1443"/>
        <end position="1453"/>
    </location>
</feature>
<evidence type="ECO:0000259" key="2">
    <source>
        <dbReference type="Pfam" id="PF13820"/>
    </source>
</evidence>
<dbReference type="PANTHER" id="PTHR15690:SF0">
    <property type="entry name" value="NUCLEAR RECEPTOR COACTIVATOR 6"/>
    <property type="match status" value="1"/>
</dbReference>
<feature type="domain" description="Nuclear receptor coactivator 6 TRADD-N" evidence="2">
    <location>
        <begin position="32"/>
        <end position="146"/>
    </location>
</feature>
<dbReference type="Proteomes" id="UP000694941">
    <property type="component" value="Unplaced"/>
</dbReference>
<feature type="region of interest" description="Disordered" evidence="1">
    <location>
        <begin position="534"/>
        <end position="709"/>
    </location>
</feature>
<protein>
    <submittedName>
        <fullName evidence="4">Uncharacterized protein LOC106460818 isoform X1</fullName>
    </submittedName>
</protein>
<feature type="region of interest" description="Disordered" evidence="1">
    <location>
        <begin position="1423"/>
        <end position="1456"/>
    </location>
</feature>
<accession>A0ABM1B6W8</accession>
<dbReference type="Pfam" id="PF13820">
    <property type="entry name" value="NCOA6_TRADD-N"/>
    <property type="match status" value="1"/>
</dbReference>
<feature type="region of interest" description="Disordered" evidence="1">
    <location>
        <begin position="1105"/>
        <end position="1146"/>
    </location>
</feature>
<dbReference type="GeneID" id="106460818"/>